<evidence type="ECO:0000313" key="3">
    <source>
        <dbReference type="Proteomes" id="UP000326354"/>
    </source>
</evidence>
<dbReference type="Pfam" id="PF13181">
    <property type="entry name" value="TPR_8"/>
    <property type="match status" value="1"/>
</dbReference>
<evidence type="ECO:0000256" key="1">
    <source>
        <dbReference type="SAM" id="Coils"/>
    </source>
</evidence>
<keyword evidence="1" id="KW-0175">Coiled coil</keyword>
<dbReference type="OrthoDB" id="1223659at2"/>
<reference evidence="2 3" key="1">
    <citation type="submission" date="2019-08" db="EMBL/GenBank/DDBJ databases">
        <title>Complete genome sequence of Candidatus Uab amorphum.</title>
        <authorList>
            <person name="Shiratori T."/>
            <person name="Suzuki S."/>
            <person name="Kakizawa Y."/>
            <person name="Ishida K."/>
        </authorList>
    </citation>
    <scope>NUCLEOTIDE SEQUENCE [LARGE SCALE GENOMIC DNA]</scope>
    <source>
        <strain evidence="2 3">SRT547</strain>
    </source>
</reference>
<dbReference type="InterPro" id="IPR011990">
    <property type="entry name" value="TPR-like_helical_dom_sf"/>
</dbReference>
<dbReference type="SUPFAM" id="SSF48452">
    <property type="entry name" value="TPR-like"/>
    <property type="match status" value="1"/>
</dbReference>
<dbReference type="KEGG" id="uam:UABAM_04451"/>
<dbReference type="RefSeq" id="WP_151970143.1">
    <property type="nucleotide sequence ID" value="NZ_AP019860.1"/>
</dbReference>
<sequence>MSKYNNLPKDRWLVQEALIKVALGPEGFSKWVKDNYEEFDTPFFNLLRKMREYTEKPGQDATLGKTFRFLESCFQKMFDFDGEYGSIVITEDNFKTYWGKSSQYLQTNRARHAIPILEALLFFFKQTNKSLKYIESAYSNLGIAYAQVGVNTKALKNLFAGLSMAEKNNSKDRAMILSNIAMVHGAMGKHKDALKYHNDALEISQIEGRKDLEIKHLNNLAIANMDNNSLEEAIKNQTQALKIAQDTGDKRAMSDGLARMGLLCAFTGNVEEAKDLCTKAIDINSQNPFTGGE</sequence>
<dbReference type="PANTHER" id="PTHR10098">
    <property type="entry name" value="RAPSYN-RELATED"/>
    <property type="match status" value="1"/>
</dbReference>
<dbReference type="SMART" id="SM00028">
    <property type="entry name" value="TPR"/>
    <property type="match status" value="4"/>
</dbReference>
<keyword evidence="3" id="KW-1185">Reference proteome</keyword>
<gene>
    <name evidence="2" type="ORF">UABAM_04451</name>
</gene>
<dbReference type="AlphaFoldDB" id="A0A5S9ISY8"/>
<dbReference type="PANTHER" id="PTHR10098:SF108">
    <property type="entry name" value="TETRATRICOPEPTIDE REPEAT PROTEIN 28"/>
    <property type="match status" value="1"/>
</dbReference>
<name>A0A5S9ISY8_UABAM</name>
<proteinExistence type="predicted"/>
<dbReference type="InterPro" id="IPR019734">
    <property type="entry name" value="TPR_rpt"/>
</dbReference>
<dbReference type="EMBL" id="AP019860">
    <property type="protein sequence ID" value="BBM86065.1"/>
    <property type="molecule type" value="Genomic_DNA"/>
</dbReference>
<dbReference type="Proteomes" id="UP000326354">
    <property type="component" value="Chromosome"/>
</dbReference>
<dbReference type="Pfam" id="PF13424">
    <property type="entry name" value="TPR_12"/>
    <property type="match status" value="1"/>
</dbReference>
<organism evidence="2 3">
    <name type="scientific">Uabimicrobium amorphum</name>
    <dbReference type="NCBI Taxonomy" id="2596890"/>
    <lineage>
        <taxon>Bacteria</taxon>
        <taxon>Pseudomonadati</taxon>
        <taxon>Planctomycetota</taxon>
        <taxon>Candidatus Uabimicrobiia</taxon>
        <taxon>Candidatus Uabimicrobiales</taxon>
        <taxon>Candidatus Uabimicrobiaceae</taxon>
        <taxon>Candidatus Uabimicrobium</taxon>
    </lineage>
</organism>
<evidence type="ECO:0000313" key="2">
    <source>
        <dbReference type="EMBL" id="BBM86065.1"/>
    </source>
</evidence>
<accession>A0A5S9ISY8</accession>
<protein>
    <submittedName>
        <fullName evidence="2">Tetratricopeptide repeat domain protein</fullName>
    </submittedName>
</protein>
<dbReference type="Gene3D" id="1.25.40.10">
    <property type="entry name" value="Tetratricopeptide repeat domain"/>
    <property type="match status" value="1"/>
</dbReference>
<feature type="coiled-coil region" evidence="1">
    <location>
        <begin position="220"/>
        <end position="247"/>
    </location>
</feature>